<feature type="compositionally biased region" description="Basic residues" evidence="3">
    <location>
        <begin position="136"/>
        <end position="149"/>
    </location>
</feature>
<dbReference type="EMBL" id="VXIV02000751">
    <property type="protein sequence ID" value="KAF6036297.1"/>
    <property type="molecule type" value="Genomic_DNA"/>
</dbReference>
<keyword evidence="2" id="KW-0539">Nucleus</keyword>
<evidence type="ECO:0000313" key="6">
    <source>
        <dbReference type="Proteomes" id="UP000593567"/>
    </source>
</evidence>
<dbReference type="InterPro" id="IPR041591">
    <property type="entry name" value="OCRE"/>
</dbReference>
<evidence type="ECO:0000259" key="4">
    <source>
        <dbReference type="Pfam" id="PF17780"/>
    </source>
</evidence>
<gene>
    <name evidence="5" type="ORF">EB796_005399</name>
</gene>
<dbReference type="PANTHER" id="PTHR13948">
    <property type="entry name" value="RNA-BINDING PROTEIN"/>
    <property type="match status" value="1"/>
</dbReference>
<evidence type="ECO:0000313" key="5">
    <source>
        <dbReference type="EMBL" id="KAF6036297.1"/>
    </source>
</evidence>
<dbReference type="AlphaFoldDB" id="A0A7J7KDE8"/>
<feature type="domain" description="OCRE" evidence="4">
    <location>
        <begin position="67"/>
        <end position="108"/>
    </location>
</feature>
<comment type="subcellular location">
    <subcellularLocation>
        <location evidence="1">Nucleus</location>
    </subcellularLocation>
</comment>
<evidence type="ECO:0000256" key="3">
    <source>
        <dbReference type="SAM" id="MobiDB-lite"/>
    </source>
</evidence>
<reference evidence="5" key="1">
    <citation type="submission" date="2020-06" db="EMBL/GenBank/DDBJ databases">
        <title>Draft genome of Bugula neritina, a colonial animal packing powerful symbionts and potential medicines.</title>
        <authorList>
            <person name="Rayko M."/>
        </authorList>
    </citation>
    <scope>NUCLEOTIDE SEQUENCE [LARGE SCALE GENOMIC DNA]</scope>
    <source>
        <strain evidence="5">Kwan_BN1</strain>
    </source>
</reference>
<accession>A0A7J7KDE8</accession>
<proteinExistence type="predicted"/>
<dbReference type="Pfam" id="PF17780">
    <property type="entry name" value="OCRE"/>
    <property type="match status" value="1"/>
</dbReference>
<organism evidence="5 6">
    <name type="scientific">Bugula neritina</name>
    <name type="common">Brown bryozoan</name>
    <name type="synonym">Sertularia neritina</name>
    <dbReference type="NCBI Taxonomy" id="10212"/>
    <lineage>
        <taxon>Eukaryota</taxon>
        <taxon>Metazoa</taxon>
        <taxon>Spiralia</taxon>
        <taxon>Lophotrochozoa</taxon>
        <taxon>Bryozoa</taxon>
        <taxon>Gymnolaemata</taxon>
        <taxon>Cheilostomatida</taxon>
        <taxon>Flustrina</taxon>
        <taxon>Buguloidea</taxon>
        <taxon>Bugulidae</taxon>
        <taxon>Bugula</taxon>
    </lineage>
</organism>
<feature type="compositionally biased region" description="Polar residues" evidence="3">
    <location>
        <begin position="125"/>
        <end position="135"/>
    </location>
</feature>
<keyword evidence="6" id="KW-1185">Reference proteome</keyword>
<dbReference type="GO" id="GO:0003723">
    <property type="term" value="F:RNA binding"/>
    <property type="evidence" value="ECO:0007669"/>
    <property type="project" value="TreeGrafter"/>
</dbReference>
<feature type="region of interest" description="Disordered" evidence="3">
    <location>
        <begin position="115"/>
        <end position="149"/>
    </location>
</feature>
<feature type="region of interest" description="Disordered" evidence="3">
    <location>
        <begin position="31"/>
        <end position="63"/>
    </location>
</feature>
<dbReference type="Proteomes" id="UP000593567">
    <property type="component" value="Unassembled WGS sequence"/>
</dbReference>
<dbReference type="GO" id="GO:0000398">
    <property type="term" value="P:mRNA splicing, via spliceosome"/>
    <property type="evidence" value="ECO:0007669"/>
    <property type="project" value="TreeGrafter"/>
</dbReference>
<dbReference type="PANTHER" id="PTHR13948:SF3">
    <property type="entry name" value="FI21118P1"/>
    <property type="match status" value="1"/>
</dbReference>
<name>A0A7J7KDE8_BUGNE</name>
<evidence type="ECO:0000256" key="1">
    <source>
        <dbReference type="ARBA" id="ARBA00004123"/>
    </source>
</evidence>
<dbReference type="OrthoDB" id="29221at2759"/>
<protein>
    <recommendedName>
        <fullName evidence="4">OCRE domain-containing protein</fullName>
    </recommendedName>
</protein>
<sequence>MDQSQQSYDRHSQYRQPTEYELQALAASSANQMSKIQQHYDQGSSAKASTVPTANGYSQLPQYPDPDVSTYRWDAASGYYYDDSTGLYYDANSQYYYNMTTQEFMYWDGRPRLTSPYPTQKPRHQSLQILRNQQKCLKRKKRRKTKLKT</sequence>
<evidence type="ECO:0000256" key="2">
    <source>
        <dbReference type="ARBA" id="ARBA00023242"/>
    </source>
</evidence>
<dbReference type="GO" id="GO:0005634">
    <property type="term" value="C:nucleus"/>
    <property type="evidence" value="ECO:0007669"/>
    <property type="project" value="UniProtKB-SubCell"/>
</dbReference>
<feature type="compositionally biased region" description="Polar residues" evidence="3">
    <location>
        <begin position="31"/>
        <end position="61"/>
    </location>
</feature>
<comment type="caution">
    <text evidence="5">The sequence shown here is derived from an EMBL/GenBank/DDBJ whole genome shotgun (WGS) entry which is preliminary data.</text>
</comment>